<protein>
    <submittedName>
        <fullName evidence="1">Uncharacterized protein</fullName>
    </submittedName>
</protein>
<evidence type="ECO:0000313" key="2">
    <source>
        <dbReference type="Proteomes" id="UP000000576"/>
    </source>
</evidence>
<dbReference type="EMBL" id="AE008923">
    <property type="protein sequence ID" value="AAM35892.1"/>
    <property type="molecule type" value="Genomic_DNA"/>
</dbReference>
<evidence type="ECO:0000313" key="1">
    <source>
        <dbReference type="EMBL" id="AAM35892.1"/>
    </source>
</evidence>
<proteinExistence type="predicted"/>
<reference evidence="1 2" key="1">
    <citation type="journal article" date="2002" name="Nature">
        <title>Comparison of the genomes of two Xanthomonas pathogens with differing host specificities.</title>
        <authorList>
            <person name="da Silva A.C."/>
            <person name="Ferro J.A."/>
            <person name="Reinach F.C."/>
            <person name="Farah C.S."/>
            <person name="Furlan L.R."/>
            <person name="Quaggio R.B."/>
            <person name="Monteiro-Vitorello C.B."/>
            <person name="Van Sluys M.A."/>
            <person name="Almeida N.F."/>
            <person name="Alves L.M."/>
            <person name="do Amaral A.M."/>
            <person name="Bertolini M.C."/>
            <person name="Camargo L.E."/>
            <person name="Camarotte G."/>
            <person name="Cannavan F."/>
            <person name="Cardozo J."/>
            <person name="Chambergo F."/>
            <person name="Ciapina L.P."/>
            <person name="Cicarelli R.M."/>
            <person name="Coutinho L.L."/>
            <person name="Cursino-Santos J.R."/>
            <person name="El-Dorry H."/>
            <person name="Faria J.B."/>
            <person name="Ferreira A.J."/>
            <person name="Ferreira R.C."/>
            <person name="Ferro M.I."/>
            <person name="Formighieri E.F."/>
            <person name="Franco M.C."/>
            <person name="Greggio C.C."/>
            <person name="Gruber A."/>
            <person name="Katsuyama A.M."/>
            <person name="Kishi L.T."/>
            <person name="Leite R.P."/>
            <person name="Lemos E.G."/>
            <person name="Lemos M.V."/>
            <person name="Locali E.C."/>
            <person name="Machado M.A."/>
            <person name="Madeira A.M."/>
            <person name="Martinez-Rossi N.M."/>
            <person name="Martins E.C."/>
            <person name="Meidanis J."/>
            <person name="Menck C.F."/>
            <person name="Miyaki C.Y."/>
            <person name="Moon D.H."/>
            <person name="Moreira L.M."/>
            <person name="Novo M.T."/>
            <person name="Okura V.K."/>
            <person name="Oliveira M.C."/>
            <person name="Oliveira V.R."/>
            <person name="Pereira H.A."/>
            <person name="Rossi A."/>
            <person name="Sena J.A."/>
            <person name="Silva C."/>
            <person name="de Souza R.F."/>
            <person name="Spinola L.A."/>
            <person name="Takita M.A."/>
            <person name="Tamura R.E."/>
            <person name="Teixeira E.C."/>
            <person name="Tezza R.I."/>
            <person name="Trindade dos Santos M."/>
            <person name="Truffi D."/>
            <person name="Tsai S.M."/>
            <person name="White F.F."/>
            <person name="Setubal J.C."/>
            <person name="Kitajima J.P."/>
        </authorList>
    </citation>
    <scope>NUCLEOTIDE SEQUENCE [LARGE SCALE GENOMIC DNA]</scope>
    <source>
        <strain evidence="1 2">306</strain>
    </source>
</reference>
<accession>A0AAI7ZDQ6</accession>
<dbReference type="Proteomes" id="UP000000576">
    <property type="component" value="Chromosome"/>
</dbReference>
<dbReference type="AlphaFoldDB" id="A0AAI7ZDQ6"/>
<dbReference type="KEGG" id="xac:XAC1009"/>
<sequence length="248" mass="27867">MLKRLLCLHELFATSRAAALRIGSDDRLVAKNRLPDKRKFHTRTRHAWLCCRVQLCNSVSYIDQGCARKTGVAETPWMAKVLASEMQRCVCCITGALCVISSAYGYAVLTHLADHAIRSSTDASCCSESYLPSRRDGRCRMMFGGHVAMFRKLVEHSMRQWCVLLRCDLFARSHVQERKSAKMLKCRSVRYESFKTNGCQNEVGADTPGTALSAACTVVRNVHARCENLCRSDKTRGVIASHKRTLML</sequence>
<gene>
    <name evidence="1" type="ordered locus">XAC1009</name>
</gene>
<name>A0AAI7ZDQ6_XANAC</name>
<organism evidence="1 2">
    <name type="scientific">Xanthomonas axonopodis pv. citri (strain 306)</name>
    <dbReference type="NCBI Taxonomy" id="190486"/>
    <lineage>
        <taxon>Bacteria</taxon>
        <taxon>Pseudomonadati</taxon>
        <taxon>Pseudomonadota</taxon>
        <taxon>Gammaproteobacteria</taxon>
        <taxon>Lysobacterales</taxon>
        <taxon>Lysobacteraceae</taxon>
        <taxon>Xanthomonas</taxon>
    </lineage>
</organism>